<evidence type="ECO:0000259" key="2">
    <source>
        <dbReference type="PROSITE" id="PS51787"/>
    </source>
</evidence>
<dbReference type="EMBL" id="OZ075129">
    <property type="protein sequence ID" value="CAL4961467.1"/>
    <property type="molecule type" value="Genomic_DNA"/>
</dbReference>
<feature type="domain" description="CULT" evidence="3">
    <location>
        <begin position="446"/>
        <end position="575"/>
    </location>
</feature>
<feature type="compositionally biased region" description="Low complexity" evidence="1">
    <location>
        <begin position="256"/>
        <end position="267"/>
    </location>
</feature>
<dbReference type="InterPro" id="IPR003111">
    <property type="entry name" value="Lon_prtase_N"/>
</dbReference>
<evidence type="ECO:0000313" key="5">
    <source>
        <dbReference type="Proteomes" id="UP001497457"/>
    </source>
</evidence>
<feature type="domain" description="Lon N-terminal" evidence="2">
    <location>
        <begin position="98"/>
        <end position="447"/>
    </location>
</feature>
<dbReference type="Proteomes" id="UP001497457">
    <property type="component" value="Chromosome 19rd"/>
</dbReference>
<dbReference type="InterPro" id="IPR015947">
    <property type="entry name" value="PUA-like_sf"/>
</dbReference>
<feature type="region of interest" description="Disordered" evidence="1">
    <location>
        <begin position="29"/>
        <end position="51"/>
    </location>
</feature>
<keyword evidence="5" id="KW-1185">Reference proteome</keyword>
<dbReference type="FunFam" id="1.20.58.1480:FF:000007">
    <property type="entry name" value="Lon protease homolog"/>
    <property type="match status" value="1"/>
</dbReference>
<evidence type="ECO:0000313" key="4">
    <source>
        <dbReference type="EMBL" id="CAL4961467.1"/>
    </source>
</evidence>
<evidence type="ECO:0008006" key="6">
    <source>
        <dbReference type="Google" id="ProtNLM"/>
    </source>
</evidence>
<dbReference type="Gene3D" id="2.170.150.20">
    <property type="entry name" value="Peptide methionine sulfoxide reductase"/>
    <property type="match status" value="2"/>
</dbReference>
<feature type="compositionally biased region" description="Low complexity" evidence="1">
    <location>
        <begin position="34"/>
        <end position="43"/>
    </location>
</feature>
<dbReference type="InterPro" id="IPR034750">
    <property type="entry name" value="CULT"/>
</dbReference>
<reference evidence="5" key="1">
    <citation type="submission" date="2024-06" db="EMBL/GenBank/DDBJ databases">
        <authorList>
            <person name="Ryan C."/>
        </authorList>
    </citation>
    <scope>NUCLEOTIDE SEQUENCE [LARGE SCALE GENOMIC DNA]</scope>
</reference>
<name>A0ABC8ZKC7_9POAL</name>
<dbReference type="PANTHER" id="PTHR46732:SF8">
    <property type="entry name" value="ATP-DEPENDENT PROTEASE LA (LON) DOMAIN PROTEIN"/>
    <property type="match status" value="1"/>
</dbReference>
<organism evidence="4 5">
    <name type="scientific">Urochloa decumbens</name>
    <dbReference type="NCBI Taxonomy" id="240449"/>
    <lineage>
        <taxon>Eukaryota</taxon>
        <taxon>Viridiplantae</taxon>
        <taxon>Streptophyta</taxon>
        <taxon>Embryophyta</taxon>
        <taxon>Tracheophyta</taxon>
        <taxon>Spermatophyta</taxon>
        <taxon>Magnoliopsida</taxon>
        <taxon>Liliopsida</taxon>
        <taxon>Poales</taxon>
        <taxon>Poaceae</taxon>
        <taxon>PACMAD clade</taxon>
        <taxon>Panicoideae</taxon>
        <taxon>Panicodae</taxon>
        <taxon>Paniceae</taxon>
        <taxon>Melinidinae</taxon>
        <taxon>Urochloa</taxon>
    </lineage>
</organism>
<proteinExistence type="predicted"/>
<dbReference type="Gene3D" id="1.20.58.1480">
    <property type="match status" value="1"/>
</dbReference>
<dbReference type="PANTHER" id="PTHR46732">
    <property type="entry name" value="ATP-DEPENDENT PROTEASE LA (LON) DOMAIN PROTEIN"/>
    <property type="match status" value="1"/>
</dbReference>
<dbReference type="PROSITE" id="PS51788">
    <property type="entry name" value="CULT"/>
    <property type="match status" value="1"/>
</dbReference>
<sequence length="580" mass="65180">MAGPDWILERERRQMEEILELDMEELQVEEVDDSGSSSSSDVDTFLRNTHGNGGISTSEDLTVDTSMVSLQVHAYLGAKVDGGRGKFAFLDGDKVLNLPMFYLKGVVLFPEGSLPLRVMQPRLAEAIDKAVNNVDAPCMIGVVHAYQCTNDGYHTIASVGTTAEIQEIRQLDDGSSYVFCRGQQRFRLIRHWLDIDGVPWGEVRIIEEDTPQRTPRDAFGQLAASNSIRQCASSMSSVHVSCSKQLDHVDSEIDGDSQSTTSTSSDHSVTDKRVYISGSQSSGLVSCGSLDESSNEDEDPIHEQSCWSHDSAKEADGCGQPDKHTITGDEDDRCFRSFLGVRKKDTEQQRYYGPYTRKMLSQAPLSFWPRWAYEMYDSYSLARRAADLWRQVIVNPSMDDHVKKPNHLSFYIGSNLPISGSLKQELLEIDGISYRLQREIQLLKAFNIIRCRNCLTSVARRSDMVILSSADAIGSHSFVKEMITVHSATGLGLRGDPSKIYSWFPGYNIFFPSCWFSKIHLHLLSSFFCSCCRYTWTVALCYACESNIGWLFRADKNLHPKSFWAIRTSQISDDTQSRQV</sequence>
<dbReference type="SUPFAM" id="SSF88697">
    <property type="entry name" value="PUA domain-like"/>
    <property type="match status" value="1"/>
</dbReference>
<dbReference type="Gene3D" id="2.30.130.40">
    <property type="entry name" value="LON domain-like"/>
    <property type="match status" value="1"/>
</dbReference>
<feature type="region of interest" description="Disordered" evidence="1">
    <location>
        <begin position="251"/>
        <end position="303"/>
    </location>
</feature>
<evidence type="ECO:0000256" key="1">
    <source>
        <dbReference type="SAM" id="MobiDB-lite"/>
    </source>
</evidence>
<dbReference type="PROSITE" id="PS51787">
    <property type="entry name" value="LON_N"/>
    <property type="match status" value="1"/>
</dbReference>
<evidence type="ECO:0000259" key="3">
    <source>
        <dbReference type="PROSITE" id="PS51788"/>
    </source>
</evidence>
<accession>A0ABC8ZKC7</accession>
<dbReference type="InterPro" id="IPR046336">
    <property type="entry name" value="Lon_prtase_N_sf"/>
</dbReference>
<reference evidence="4 5" key="2">
    <citation type="submission" date="2024-10" db="EMBL/GenBank/DDBJ databases">
        <authorList>
            <person name="Ryan C."/>
        </authorList>
    </citation>
    <scope>NUCLEOTIDE SEQUENCE [LARGE SCALE GENOMIC DNA]</scope>
</reference>
<dbReference type="Pfam" id="PF02190">
    <property type="entry name" value="LON_substr_bdg"/>
    <property type="match status" value="1"/>
</dbReference>
<dbReference type="CDD" id="cd15777">
    <property type="entry name" value="CRBN_C_like"/>
    <property type="match status" value="1"/>
</dbReference>
<protein>
    <recommendedName>
        <fullName evidence="6">Protein cereblon</fullName>
    </recommendedName>
</protein>
<dbReference type="AlphaFoldDB" id="A0ABC8ZKC7"/>
<dbReference type="SMART" id="SM00464">
    <property type="entry name" value="LON"/>
    <property type="match status" value="1"/>
</dbReference>
<gene>
    <name evidence="4" type="ORF">URODEC1_LOCUS45031</name>
</gene>